<organism evidence="1 2">
    <name type="scientific">Dorea formicigenerans</name>
    <dbReference type="NCBI Taxonomy" id="39486"/>
    <lineage>
        <taxon>Bacteria</taxon>
        <taxon>Bacillati</taxon>
        <taxon>Bacillota</taxon>
        <taxon>Clostridia</taxon>
        <taxon>Lachnospirales</taxon>
        <taxon>Lachnospiraceae</taxon>
        <taxon>Dorea</taxon>
    </lineage>
</organism>
<sequence>MGEFDRIIEFAIRTDVELYTAMPTGWRKITGSMTAPRGSTWIYNGKSYFSGQRKTALLVEKECLK</sequence>
<name>A0A564T4M8_9FIRM</name>
<accession>A0A564T4M8</accession>
<dbReference type="Proteomes" id="UP000358366">
    <property type="component" value="Unassembled WGS sequence"/>
</dbReference>
<proteinExistence type="predicted"/>
<dbReference type="EMBL" id="CABHNI010000019">
    <property type="protein sequence ID" value="VUX02388.1"/>
    <property type="molecule type" value="Genomic_DNA"/>
</dbReference>
<dbReference type="RefSeq" id="WP_073962192.1">
    <property type="nucleotide sequence ID" value="NZ_CABHNI010000019.1"/>
</dbReference>
<protein>
    <submittedName>
        <fullName evidence="1">Uncharacterized protein</fullName>
    </submittedName>
</protein>
<gene>
    <name evidence="1" type="ORF">DFSSTS7063_01094</name>
</gene>
<evidence type="ECO:0000313" key="2">
    <source>
        <dbReference type="Proteomes" id="UP000358366"/>
    </source>
</evidence>
<dbReference type="AlphaFoldDB" id="A0A564T4M8"/>
<evidence type="ECO:0000313" key="1">
    <source>
        <dbReference type="EMBL" id="VUX02388.1"/>
    </source>
</evidence>
<reference evidence="1 2" key="1">
    <citation type="submission" date="2019-07" db="EMBL/GenBank/DDBJ databases">
        <authorList>
            <person name="Hibberd C M."/>
            <person name="Gehrig L. J."/>
            <person name="Chang H.-W."/>
            <person name="Venkatesh S."/>
        </authorList>
    </citation>
    <scope>NUCLEOTIDE SEQUENCE [LARGE SCALE GENOMIC DNA]</scope>
    <source>
        <strain evidence="1">Dorea_formicigenerans_SSTS_Bg7063</strain>
    </source>
</reference>